<dbReference type="InterPro" id="IPR008918">
    <property type="entry name" value="HhH2"/>
</dbReference>
<sequence length="1100" mass="122892">MGVKGLWRLIEEAGTPVPLESLENKVLAVDVSIWLHQAVRGFRGIGGETVANAHLLTLFHRICKLLYFGIKPVFVFDGGVPHLKKQTQSLRRVRREAAANRADRIRERLLNNLLKSHAVRHALGRTGPAPSQHKVVPAPKTRQKDMFELPPLPEGQSFGDEALKNKVEEISSDENGEYSEKPRKRGKAFHYKNLHNFDLDSEQFRSLPIQKQHEILVELQDSRKDNSWATINSMPSESSGFATYQMDRLLKRFKFQTTIDSVRSAIQQKKSEELERELFGDLEKHVSQTHKIASEDFAHSIFITKERDTTKDEEPVKPRKVDKGKSLMKKPQKDFLQELMKEGIFKNPNKCSSYCNTDDSSDEEFSDDKYSDSQETRDEALVQVMNYALSDNNGLTQDEILRLIQQSKQEADTMIESDDSKPSTSRNASGVVCNADVNASDSDDTDDFVEVDEPETDISGDLGAGIETAIGKASALEEICPVSHNSESDGDGNNIDALRSSNSSSLYIKIVQHRLDDIIQVEDKSLGKAKVDTRRKNSVSGMSPDSYDDDDFIEVHEPISESRSLSSEETRDPTSTPIKRSGASSVDANDAAPTGNLKNGENLSRKIFTTITKISGVSTTAASSSTSEAVDKTVQNASAPAYVVKSADECNFDTDTSAVNAEVGFAGPNEDDLKKIEQELAKEQKSLVAQAQKGDRIASNLSQQMYTDAQELLQLFGLPYIVAPMEAEAQCAFLDDVKLTNGTITDDSDAFLFGSKHVYKNFFNQSQHVELYKLDNIRTQFGLDREKLITLALLTGSDYTMGIEGVGAVSGMEILSEFPGTGIEILRNFKKWWISVNRGVSVSKPSKLREKLYKVYLPEGFPNDEVYTAYIEPAVDRSREKFEWSVPNTDALREFTADKLGWSRSKTDEILIPVMKRLSVKSSQTRIDTFFNNVRLVKDTKVTSKRLQEAIARSRGDIIQTSPQPKDNLMAKIARDQKASKKPRKRRLASENVSDVSEKATDGMTPRSRIAKKPRVKPINNVPSSTNAARNANNSSVSPSPSISEKQRLSTQEKKEEIFNHLLKKKEEITQRKAAEAEMLRKKQQAAIVLRSKILKGKKD</sequence>
<evidence type="ECO:0000256" key="3">
    <source>
        <dbReference type="ARBA" id="ARBA00005283"/>
    </source>
</evidence>
<keyword evidence="7" id="KW-0227">DNA damage</keyword>
<evidence type="ECO:0000256" key="11">
    <source>
        <dbReference type="ARBA" id="ARBA00023242"/>
    </source>
</evidence>
<dbReference type="InterPro" id="IPR036279">
    <property type="entry name" value="5-3_exonuclease_C_sf"/>
</dbReference>
<evidence type="ECO:0000256" key="13">
    <source>
        <dbReference type="SAM" id="MobiDB-lite"/>
    </source>
</evidence>
<keyword evidence="6" id="KW-0255">Endonuclease</keyword>
<accession>A0A6A0H8S1</accession>
<comment type="cofactor">
    <cofactor evidence="1">
        <name>Mg(2+)</name>
        <dbReference type="ChEBI" id="CHEBI:18420"/>
    </cofactor>
</comment>
<feature type="region of interest" description="Disordered" evidence="13">
    <location>
        <begin position="308"/>
        <end position="327"/>
    </location>
</feature>
<name>A0A6A0H8S1_HYAAZ</name>
<dbReference type="GO" id="GO:0000400">
    <property type="term" value="F:four-way junction DNA binding"/>
    <property type="evidence" value="ECO:0007669"/>
    <property type="project" value="UniProtKB-ARBA"/>
</dbReference>
<dbReference type="Gene3D" id="3.40.50.1010">
    <property type="entry name" value="5'-nuclease"/>
    <property type="match status" value="2"/>
</dbReference>
<keyword evidence="9" id="KW-0460">Magnesium</keyword>
<proteinExistence type="inferred from homology"/>
<dbReference type="PROSITE" id="PS00841">
    <property type="entry name" value="XPG_1"/>
    <property type="match status" value="1"/>
</dbReference>
<evidence type="ECO:0000256" key="9">
    <source>
        <dbReference type="ARBA" id="ARBA00022842"/>
    </source>
</evidence>
<dbReference type="GO" id="GO:0006289">
    <property type="term" value="P:nucleotide-excision repair"/>
    <property type="evidence" value="ECO:0007669"/>
    <property type="project" value="InterPro"/>
</dbReference>
<dbReference type="AlphaFoldDB" id="A0A6A0H8S1"/>
<dbReference type="SMART" id="SM00279">
    <property type="entry name" value="HhH2"/>
    <property type="match status" value="1"/>
</dbReference>
<evidence type="ECO:0000313" key="16">
    <source>
        <dbReference type="EMBL" id="KAA0202148.1"/>
    </source>
</evidence>
<keyword evidence="8" id="KW-0378">Hydrolase</keyword>
<feature type="compositionally biased region" description="Basic and acidic residues" evidence="13">
    <location>
        <begin position="553"/>
        <end position="572"/>
    </location>
</feature>
<evidence type="ECO:0000256" key="6">
    <source>
        <dbReference type="ARBA" id="ARBA00022759"/>
    </source>
</evidence>
<feature type="region of interest" description="Disordered" evidence="13">
    <location>
        <begin position="529"/>
        <end position="600"/>
    </location>
</feature>
<reference evidence="16" key="3">
    <citation type="submission" date="2019-06" db="EMBL/GenBank/DDBJ databases">
        <authorList>
            <person name="Poynton C."/>
            <person name="Hasenbein S."/>
            <person name="Benoit J.B."/>
            <person name="Sepulveda M.S."/>
            <person name="Poelchau M.F."/>
            <person name="Murali S.C."/>
            <person name="Chen S."/>
            <person name="Glastad K.M."/>
            <person name="Werren J.H."/>
            <person name="Vineis J.H."/>
            <person name="Bowen J.L."/>
            <person name="Friedrich M."/>
            <person name="Jones J."/>
            <person name="Robertson H.M."/>
            <person name="Feyereisen R."/>
            <person name="Mechler-Hickson A."/>
            <person name="Mathers N."/>
            <person name="Lee C.E."/>
            <person name="Colbourne J.K."/>
            <person name="Biales A."/>
            <person name="Johnston J.S."/>
            <person name="Wellborn G.A."/>
            <person name="Rosendale A.J."/>
            <person name="Cridge A.G."/>
            <person name="Munoz-Torres M.C."/>
            <person name="Bain P.A."/>
            <person name="Manny A.R."/>
            <person name="Major K.M."/>
            <person name="Lambert F.N."/>
            <person name="Vulpe C.D."/>
            <person name="Tuck P."/>
            <person name="Blalock B.J."/>
            <person name="Lin Y.-Y."/>
            <person name="Smith M.E."/>
            <person name="Ochoa-Acuna H."/>
            <person name="Chen M.-J.M."/>
            <person name="Childers C.P."/>
            <person name="Qu J."/>
            <person name="Dugan S."/>
            <person name="Lee S.L."/>
            <person name="Chao H."/>
            <person name="Dinh H."/>
            <person name="Han Y."/>
            <person name="Doddapaneni H."/>
            <person name="Worley K.C."/>
            <person name="Muzny D.M."/>
            <person name="Gibbs R.A."/>
            <person name="Richards S."/>
        </authorList>
    </citation>
    <scope>NUCLEOTIDE SEQUENCE</scope>
    <source>
        <strain evidence="16">HAZT.00-mixed</strain>
        <tissue evidence="16">Whole organism</tissue>
    </source>
</reference>
<reference evidence="16" key="2">
    <citation type="journal article" date="2018" name="Environ. Sci. Technol.">
        <title>The Toxicogenome of Hyalella azteca: A Model for Sediment Ecotoxicology and Evolutionary Toxicology.</title>
        <authorList>
            <person name="Poynton H.C."/>
            <person name="Hasenbein S."/>
            <person name="Benoit J.B."/>
            <person name="Sepulveda M.S."/>
            <person name="Poelchau M.F."/>
            <person name="Hughes D.S.T."/>
            <person name="Murali S.C."/>
            <person name="Chen S."/>
            <person name="Glastad K.M."/>
            <person name="Goodisman M.A.D."/>
            <person name="Werren J.H."/>
            <person name="Vineis J.H."/>
            <person name="Bowen J.L."/>
            <person name="Friedrich M."/>
            <person name="Jones J."/>
            <person name="Robertson H.M."/>
            <person name="Feyereisen R."/>
            <person name="Mechler-Hickson A."/>
            <person name="Mathers N."/>
            <person name="Lee C.E."/>
            <person name="Colbourne J.K."/>
            <person name="Biales A."/>
            <person name="Johnston J.S."/>
            <person name="Wellborn G.A."/>
            <person name="Rosendale A.J."/>
            <person name="Cridge A.G."/>
            <person name="Munoz-Torres M.C."/>
            <person name="Bain P.A."/>
            <person name="Manny A.R."/>
            <person name="Major K.M."/>
            <person name="Lambert F.N."/>
            <person name="Vulpe C.D."/>
            <person name="Tuck P."/>
            <person name="Blalock B.J."/>
            <person name="Lin Y.Y."/>
            <person name="Smith M.E."/>
            <person name="Ochoa-Acuna H."/>
            <person name="Chen M.M."/>
            <person name="Childers C.P."/>
            <person name="Qu J."/>
            <person name="Dugan S."/>
            <person name="Lee S.L."/>
            <person name="Chao H."/>
            <person name="Dinh H."/>
            <person name="Han Y."/>
            <person name="Doddapaneni H."/>
            <person name="Worley K.C."/>
            <person name="Muzny D.M."/>
            <person name="Gibbs R.A."/>
            <person name="Richards S."/>
        </authorList>
    </citation>
    <scope>NUCLEOTIDE SEQUENCE</scope>
    <source>
        <strain evidence="16">HAZT.00-mixed</strain>
        <tissue evidence="16">Whole organism</tissue>
    </source>
</reference>
<gene>
    <name evidence="16" type="ORF">HAZT_HAZT009805</name>
</gene>
<comment type="similarity">
    <text evidence="3">Belongs to the XPG/RAD2 endonuclease family. XPG subfamily.</text>
</comment>
<feature type="region of interest" description="Disordered" evidence="13">
    <location>
        <begin position="350"/>
        <end position="374"/>
    </location>
</feature>
<dbReference type="GO" id="GO:0008821">
    <property type="term" value="F:crossover junction DNA endonuclease activity"/>
    <property type="evidence" value="ECO:0007669"/>
    <property type="project" value="UniProtKB-ARBA"/>
</dbReference>
<dbReference type="PANTHER" id="PTHR16171:SF7">
    <property type="entry name" value="DNA REPAIR PROTEIN RAD2"/>
    <property type="match status" value="1"/>
</dbReference>
<keyword evidence="4" id="KW-0540">Nuclease</keyword>
<dbReference type="EMBL" id="JQDR03004197">
    <property type="protein sequence ID" value="KAA0202148.1"/>
    <property type="molecule type" value="Genomic_DNA"/>
</dbReference>
<dbReference type="SMART" id="SM00484">
    <property type="entry name" value="XPGI"/>
    <property type="match status" value="1"/>
</dbReference>
<dbReference type="SMART" id="SM00485">
    <property type="entry name" value="XPGN"/>
    <property type="match status" value="1"/>
</dbReference>
<dbReference type="PRINTS" id="PR00066">
    <property type="entry name" value="XRODRMPGMNTG"/>
</dbReference>
<organism evidence="16">
    <name type="scientific">Hyalella azteca</name>
    <name type="common">Amphipod</name>
    <dbReference type="NCBI Taxonomy" id="294128"/>
    <lineage>
        <taxon>Eukaryota</taxon>
        <taxon>Metazoa</taxon>
        <taxon>Ecdysozoa</taxon>
        <taxon>Arthropoda</taxon>
        <taxon>Crustacea</taxon>
        <taxon>Multicrustacea</taxon>
        <taxon>Malacostraca</taxon>
        <taxon>Eumalacostraca</taxon>
        <taxon>Peracarida</taxon>
        <taxon>Amphipoda</taxon>
        <taxon>Senticaudata</taxon>
        <taxon>Talitrida</taxon>
        <taxon>Talitroidea</taxon>
        <taxon>Hyalellidae</taxon>
        <taxon>Hyalella</taxon>
    </lineage>
</organism>
<dbReference type="GO" id="GO:0003697">
    <property type="term" value="F:single-stranded DNA binding"/>
    <property type="evidence" value="ECO:0007669"/>
    <property type="project" value="InterPro"/>
</dbReference>
<protein>
    <recommendedName>
        <fullName evidence="17">XPG-I domain-containing protein</fullName>
    </recommendedName>
</protein>
<evidence type="ECO:0000256" key="8">
    <source>
        <dbReference type="ARBA" id="ARBA00022801"/>
    </source>
</evidence>
<evidence type="ECO:0000256" key="7">
    <source>
        <dbReference type="ARBA" id="ARBA00022763"/>
    </source>
</evidence>
<dbReference type="InterPro" id="IPR001044">
    <property type="entry name" value="XPG/Rad2_eukaryotes"/>
</dbReference>
<dbReference type="OrthoDB" id="1937206at2759"/>
<feature type="region of interest" description="Disordered" evidence="13">
    <location>
        <begin position="956"/>
        <end position="1057"/>
    </location>
</feature>
<feature type="domain" description="XPG-I" evidence="14">
    <location>
        <begin position="714"/>
        <end position="783"/>
    </location>
</feature>
<dbReference type="Gene3D" id="1.10.150.20">
    <property type="entry name" value="5' to 3' exonuclease, C-terminal subdomain"/>
    <property type="match status" value="1"/>
</dbReference>
<dbReference type="GO" id="GO:0046872">
    <property type="term" value="F:metal ion binding"/>
    <property type="evidence" value="ECO:0007669"/>
    <property type="project" value="UniProtKB-KW"/>
</dbReference>
<comment type="subcellular location">
    <subcellularLocation>
        <location evidence="2">Nucleus</location>
    </subcellularLocation>
</comment>
<dbReference type="GO" id="GO:0017108">
    <property type="term" value="F:5'-flap endonuclease activity"/>
    <property type="evidence" value="ECO:0007669"/>
    <property type="project" value="UniProtKB-ARBA"/>
</dbReference>
<evidence type="ECO:0000256" key="4">
    <source>
        <dbReference type="ARBA" id="ARBA00022722"/>
    </source>
</evidence>
<reference evidence="16" key="1">
    <citation type="submission" date="2014-08" db="EMBL/GenBank/DDBJ databases">
        <authorList>
            <person name="Murali S."/>
            <person name="Richards S."/>
            <person name="Bandaranaike D."/>
            <person name="Bellair M."/>
            <person name="Blankenburg K."/>
            <person name="Chao H."/>
            <person name="Dinh H."/>
            <person name="Doddapaneni H."/>
            <person name="Dugan-Rocha S."/>
            <person name="Elkadiri S."/>
            <person name="Gnanaolivu R."/>
            <person name="Hughes D."/>
            <person name="Lee S."/>
            <person name="Li M."/>
            <person name="Ming W."/>
            <person name="Munidasa M."/>
            <person name="Muniz J."/>
            <person name="Nguyen L."/>
            <person name="Osuji N."/>
            <person name="Pu L.-L."/>
            <person name="Puazo M."/>
            <person name="Skinner E."/>
            <person name="Qu C."/>
            <person name="Quiroz J."/>
            <person name="Raj R."/>
            <person name="Weissenberger G."/>
            <person name="Xin Y."/>
            <person name="Zou X."/>
            <person name="Han Y."/>
            <person name="Worley K."/>
            <person name="Muzny D."/>
            <person name="Gibbs R."/>
        </authorList>
    </citation>
    <scope>NUCLEOTIDE SEQUENCE</scope>
    <source>
        <strain evidence="16">HAZT.00-mixed</strain>
        <tissue evidence="16">Whole organism</tissue>
    </source>
</reference>
<dbReference type="InterPro" id="IPR029060">
    <property type="entry name" value="PIN-like_dom_sf"/>
</dbReference>
<dbReference type="PROSITE" id="PS00842">
    <property type="entry name" value="XPG_2"/>
    <property type="match status" value="1"/>
</dbReference>
<comment type="similarity">
    <text evidence="12">Belongs to the XPG/RAD2 endonuclease family. GEN subfamily.</text>
</comment>
<dbReference type="PRINTS" id="PR00853">
    <property type="entry name" value="XPGRADSUPER"/>
</dbReference>
<evidence type="ECO:0000256" key="2">
    <source>
        <dbReference type="ARBA" id="ARBA00004123"/>
    </source>
</evidence>
<dbReference type="GO" id="GO:0005634">
    <property type="term" value="C:nucleus"/>
    <property type="evidence" value="ECO:0007669"/>
    <property type="project" value="UniProtKB-SubCell"/>
</dbReference>
<keyword evidence="10" id="KW-0234">DNA repair</keyword>
<dbReference type="InterPro" id="IPR019974">
    <property type="entry name" value="XPG_CS"/>
</dbReference>
<dbReference type="InterPro" id="IPR006084">
    <property type="entry name" value="XPG/Rad2"/>
</dbReference>
<evidence type="ECO:0000256" key="5">
    <source>
        <dbReference type="ARBA" id="ARBA00022723"/>
    </source>
</evidence>
<feature type="compositionally biased region" description="Polar residues" evidence="13">
    <location>
        <begin position="573"/>
        <end position="587"/>
    </location>
</feature>
<keyword evidence="11" id="KW-0539">Nucleus</keyword>
<dbReference type="InterPro" id="IPR006085">
    <property type="entry name" value="XPG_DNA_repair_N"/>
</dbReference>
<keyword evidence="5" id="KW-0479">Metal-binding</keyword>
<dbReference type="PANTHER" id="PTHR16171">
    <property type="entry name" value="DNA REPAIR PROTEIN COMPLEMENTING XP-G CELLS-RELATED"/>
    <property type="match status" value="1"/>
</dbReference>
<dbReference type="Pfam" id="PF00752">
    <property type="entry name" value="XPG_N"/>
    <property type="match status" value="1"/>
</dbReference>
<comment type="caution">
    <text evidence="16">The sequence shown here is derived from an EMBL/GenBank/DDBJ whole genome shotgun (WGS) entry which is preliminary data.</text>
</comment>
<dbReference type="CDD" id="cd09868">
    <property type="entry name" value="PIN_XPG_RAD2"/>
    <property type="match status" value="2"/>
</dbReference>
<dbReference type="Proteomes" id="UP000711488">
    <property type="component" value="Unassembled WGS sequence"/>
</dbReference>
<evidence type="ECO:0000256" key="12">
    <source>
        <dbReference type="ARBA" id="ARBA00038112"/>
    </source>
</evidence>
<dbReference type="Pfam" id="PF00867">
    <property type="entry name" value="XPG_I"/>
    <property type="match status" value="1"/>
</dbReference>
<evidence type="ECO:0000256" key="1">
    <source>
        <dbReference type="ARBA" id="ARBA00001946"/>
    </source>
</evidence>
<feature type="domain" description="XPG N-terminal" evidence="15">
    <location>
        <begin position="1"/>
        <end position="98"/>
    </location>
</feature>
<dbReference type="SUPFAM" id="SSF47807">
    <property type="entry name" value="5' to 3' exonuclease, C-terminal subdomain"/>
    <property type="match status" value="1"/>
</dbReference>
<evidence type="ECO:0000256" key="10">
    <source>
        <dbReference type="ARBA" id="ARBA00023204"/>
    </source>
</evidence>
<evidence type="ECO:0000259" key="14">
    <source>
        <dbReference type="SMART" id="SM00484"/>
    </source>
</evidence>
<evidence type="ECO:0008006" key="17">
    <source>
        <dbReference type="Google" id="ProtNLM"/>
    </source>
</evidence>
<dbReference type="CDD" id="cd09904">
    <property type="entry name" value="H3TH_XPG"/>
    <property type="match status" value="1"/>
</dbReference>
<dbReference type="FunFam" id="1.10.150.20:FF:000030">
    <property type="entry name" value="Flap endonuclease GEN-like 1"/>
    <property type="match status" value="1"/>
</dbReference>
<evidence type="ECO:0000259" key="15">
    <source>
        <dbReference type="SMART" id="SM00485"/>
    </source>
</evidence>
<dbReference type="InterPro" id="IPR006086">
    <property type="entry name" value="XPG-I_dom"/>
</dbReference>
<feature type="compositionally biased region" description="Low complexity" evidence="13">
    <location>
        <begin position="1023"/>
        <end position="1044"/>
    </location>
</feature>
<feature type="compositionally biased region" description="Basic and acidic residues" evidence="13">
    <location>
        <begin position="1045"/>
        <end position="1057"/>
    </location>
</feature>
<dbReference type="SUPFAM" id="SSF88723">
    <property type="entry name" value="PIN domain-like"/>
    <property type="match status" value="1"/>
</dbReference>